<keyword evidence="2" id="KW-1185">Reference proteome</keyword>
<reference evidence="1 2" key="1">
    <citation type="submission" date="2019-03" db="EMBL/GenBank/DDBJ databases">
        <title>First draft genome of Liparis tanakae, snailfish: a comprehensive survey of snailfish specific genes.</title>
        <authorList>
            <person name="Kim W."/>
            <person name="Song I."/>
            <person name="Jeong J.-H."/>
            <person name="Kim D."/>
            <person name="Kim S."/>
            <person name="Ryu S."/>
            <person name="Song J.Y."/>
            <person name="Lee S.K."/>
        </authorList>
    </citation>
    <scope>NUCLEOTIDE SEQUENCE [LARGE SCALE GENOMIC DNA]</scope>
    <source>
        <tissue evidence="1">Muscle</tissue>
    </source>
</reference>
<name>A0A4Z2ELH4_9TELE</name>
<sequence length="118" mass="13356">MTDGKERPPSAGRPLCLTPLVIRRPLHGAREVLRDDERWREAFILPSSAALRPACRCQARDETSWRLKESIQVKGTEVVFLTTSKERRNTSDLFQTPSSEISPLSPLSSLQGFVFMPF</sequence>
<evidence type="ECO:0000313" key="2">
    <source>
        <dbReference type="Proteomes" id="UP000314294"/>
    </source>
</evidence>
<dbReference type="Proteomes" id="UP000314294">
    <property type="component" value="Unassembled WGS sequence"/>
</dbReference>
<accession>A0A4Z2ELH4</accession>
<comment type="caution">
    <text evidence="1">The sequence shown here is derived from an EMBL/GenBank/DDBJ whole genome shotgun (WGS) entry which is preliminary data.</text>
</comment>
<gene>
    <name evidence="1" type="ORF">EYF80_060640</name>
</gene>
<evidence type="ECO:0000313" key="1">
    <source>
        <dbReference type="EMBL" id="TNN29212.1"/>
    </source>
</evidence>
<dbReference type="AlphaFoldDB" id="A0A4Z2ELH4"/>
<protein>
    <submittedName>
        <fullName evidence="1">Uncharacterized protein</fullName>
    </submittedName>
</protein>
<proteinExistence type="predicted"/>
<organism evidence="1 2">
    <name type="scientific">Liparis tanakae</name>
    <name type="common">Tanaka's snailfish</name>
    <dbReference type="NCBI Taxonomy" id="230148"/>
    <lineage>
        <taxon>Eukaryota</taxon>
        <taxon>Metazoa</taxon>
        <taxon>Chordata</taxon>
        <taxon>Craniata</taxon>
        <taxon>Vertebrata</taxon>
        <taxon>Euteleostomi</taxon>
        <taxon>Actinopterygii</taxon>
        <taxon>Neopterygii</taxon>
        <taxon>Teleostei</taxon>
        <taxon>Neoteleostei</taxon>
        <taxon>Acanthomorphata</taxon>
        <taxon>Eupercaria</taxon>
        <taxon>Perciformes</taxon>
        <taxon>Cottioidei</taxon>
        <taxon>Cottales</taxon>
        <taxon>Liparidae</taxon>
        <taxon>Liparis</taxon>
    </lineage>
</organism>
<dbReference type="EMBL" id="SRLO01005928">
    <property type="protein sequence ID" value="TNN29212.1"/>
    <property type="molecule type" value="Genomic_DNA"/>
</dbReference>